<sequence>MVVTRGEQQPASLRYLNLKKSFHLGARSLLTAFSKEDVDKAFSTFSDAERERLYRMFVQVVKSLHENIEEEFESICQETQVEVVLDKIEQIVEEQSLDILPKDKDNIGDVKERIARLKRDEIQYLTSVLEKAEEQNNVTRKRIESLKEKKQEDERATTAVLEKMRSSSSNCGRYLTR</sequence>
<name>A0AAX6IEK0_IRIPA</name>
<evidence type="ECO:0000313" key="11">
    <source>
        <dbReference type="EMBL" id="KAJ6795756.1"/>
    </source>
</evidence>
<keyword evidence="6" id="KW-0995">Kinetochore</keyword>
<dbReference type="InterPro" id="IPR007128">
    <property type="entry name" value="PMF1/Nnf1"/>
</dbReference>
<evidence type="ECO:0000256" key="6">
    <source>
        <dbReference type="ARBA" id="ARBA00022838"/>
    </source>
</evidence>
<dbReference type="AlphaFoldDB" id="A0AAX6IEK0"/>
<keyword evidence="3" id="KW-0158">Chromosome</keyword>
<accession>A0AAX6IEK0</accession>
<keyword evidence="9" id="KW-0137">Centromere</keyword>
<keyword evidence="8" id="KW-0131">Cell cycle</keyword>
<keyword evidence="10" id="KW-0175">Coiled coil</keyword>
<evidence type="ECO:0000256" key="3">
    <source>
        <dbReference type="ARBA" id="ARBA00022454"/>
    </source>
</evidence>
<evidence type="ECO:0000256" key="2">
    <source>
        <dbReference type="ARBA" id="ARBA00004629"/>
    </source>
</evidence>
<organism evidence="12 13">
    <name type="scientific">Iris pallida</name>
    <name type="common">Sweet iris</name>
    <dbReference type="NCBI Taxonomy" id="29817"/>
    <lineage>
        <taxon>Eukaryota</taxon>
        <taxon>Viridiplantae</taxon>
        <taxon>Streptophyta</taxon>
        <taxon>Embryophyta</taxon>
        <taxon>Tracheophyta</taxon>
        <taxon>Spermatophyta</taxon>
        <taxon>Magnoliopsida</taxon>
        <taxon>Liliopsida</taxon>
        <taxon>Asparagales</taxon>
        <taxon>Iridaceae</taxon>
        <taxon>Iridoideae</taxon>
        <taxon>Irideae</taxon>
        <taxon>Iris</taxon>
    </lineage>
</organism>
<reference evidence="12" key="2">
    <citation type="submission" date="2023-04" db="EMBL/GenBank/DDBJ databases">
        <authorList>
            <person name="Bruccoleri R.E."/>
            <person name="Oakeley E.J."/>
            <person name="Faust A.-M."/>
            <person name="Dessus-Babus S."/>
            <person name="Altorfer M."/>
            <person name="Burckhardt D."/>
            <person name="Oertli M."/>
            <person name="Naumann U."/>
            <person name="Petersen F."/>
            <person name="Wong J."/>
        </authorList>
    </citation>
    <scope>NUCLEOTIDE SEQUENCE</scope>
    <source>
        <strain evidence="12">GSM-AAB239-AS_SAM_17_03QT</strain>
        <tissue evidence="12">Leaf</tissue>
    </source>
</reference>
<comment type="subcellular location">
    <subcellularLocation>
        <location evidence="2">Chromosome</location>
        <location evidence="2">Centromere</location>
        <location evidence="2">Kinetochore</location>
    </subcellularLocation>
    <subcellularLocation>
        <location evidence="1">Nucleus</location>
    </subcellularLocation>
</comment>
<dbReference type="EMBL" id="JANAVB010002247">
    <property type="protein sequence ID" value="KAJ6851343.1"/>
    <property type="molecule type" value="Genomic_DNA"/>
</dbReference>
<gene>
    <name evidence="11" type="ORF">M6B38_224320</name>
    <name evidence="12" type="ORF">M6B38_261805</name>
</gene>
<reference evidence="12" key="1">
    <citation type="journal article" date="2023" name="GigaByte">
        <title>Genome assembly of the bearded iris, Iris pallida Lam.</title>
        <authorList>
            <person name="Bruccoleri R.E."/>
            <person name="Oakeley E.J."/>
            <person name="Faust A.M.E."/>
            <person name="Altorfer M."/>
            <person name="Dessus-Babus S."/>
            <person name="Burckhardt D."/>
            <person name="Oertli M."/>
            <person name="Naumann U."/>
            <person name="Petersen F."/>
            <person name="Wong J."/>
        </authorList>
    </citation>
    <scope>NUCLEOTIDE SEQUENCE</scope>
    <source>
        <strain evidence="12">GSM-AAB239-AS_SAM_17_03QT</strain>
    </source>
</reference>
<dbReference type="Proteomes" id="UP001140949">
    <property type="component" value="Unassembled WGS sequence"/>
</dbReference>
<keyword evidence="13" id="KW-1185">Reference proteome</keyword>
<evidence type="ECO:0000313" key="13">
    <source>
        <dbReference type="Proteomes" id="UP001140949"/>
    </source>
</evidence>
<dbReference type="EMBL" id="JANAVB010041815">
    <property type="protein sequence ID" value="KAJ6795756.1"/>
    <property type="molecule type" value="Genomic_DNA"/>
</dbReference>
<evidence type="ECO:0000256" key="7">
    <source>
        <dbReference type="ARBA" id="ARBA00023242"/>
    </source>
</evidence>
<evidence type="ECO:0000256" key="4">
    <source>
        <dbReference type="ARBA" id="ARBA00022618"/>
    </source>
</evidence>
<dbReference type="PANTHER" id="PTHR15459:SF3">
    <property type="entry name" value="POLYAMINE-MODULATED FACTOR 1"/>
    <property type="match status" value="1"/>
</dbReference>
<keyword evidence="7" id="KW-0539">Nucleus</keyword>
<dbReference type="GO" id="GO:0000444">
    <property type="term" value="C:MIS12/MIND type complex"/>
    <property type="evidence" value="ECO:0007669"/>
    <property type="project" value="InterPro"/>
</dbReference>
<comment type="caution">
    <text evidence="12">The sequence shown here is derived from an EMBL/GenBank/DDBJ whole genome shotgun (WGS) entry which is preliminary data.</text>
</comment>
<evidence type="ECO:0000256" key="10">
    <source>
        <dbReference type="SAM" id="Coils"/>
    </source>
</evidence>
<dbReference type="GO" id="GO:0005634">
    <property type="term" value="C:nucleus"/>
    <property type="evidence" value="ECO:0007669"/>
    <property type="project" value="UniProtKB-SubCell"/>
</dbReference>
<evidence type="ECO:0000256" key="5">
    <source>
        <dbReference type="ARBA" id="ARBA00022776"/>
    </source>
</evidence>
<keyword evidence="4" id="KW-0132">Cell division</keyword>
<proteinExistence type="predicted"/>
<dbReference type="Pfam" id="PF03980">
    <property type="entry name" value="Nnf1"/>
    <property type="match status" value="1"/>
</dbReference>
<evidence type="ECO:0000256" key="1">
    <source>
        <dbReference type="ARBA" id="ARBA00004123"/>
    </source>
</evidence>
<dbReference type="GO" id="GO:0007059">
    <property type="term" value="P:chromosome segregation"/>
    <property type="evidence" value="ECO:0007669"/>
    <property type="project" value="TreeGrafter"/>
</dbReference>
<evidence type="ECO:0000313" key="12">
    <source>
        <dbReference type="EMBL" id="KAJ6851343.1"/>
    </source>
</evidence>
<protein>
    <submittedName>
        <fullName evidence="12">Uncharacterized protein</fullName>
    </submittedName>
</protein>
<dbReference type="GO" id="GO:0051301">
    <property type="term" value="P:cell division"/>
    <property type="evidence" value="ECO:0007669"/>
    <property type="project" value="UniProtKB-KW"/>
</dbReference>
<feature type="coiled-coil region" evidence="10">
    <location>
        <begin position="129"/>
        <end position="156"/>
    </location>
</feature>
<dbReference type="PANTHER" id="PTHR15459">
    <property type="entry name" value="POLYAMINE-MODULATED FACTOR 1"/>
    <property type="match status" value="1"/>
</dbReference>
<evidence type="ECO:0000256" key="8">
    <source>
        <dbReference type="ARBA" id="ARBA00023306"/>
    </source>
</evidence>
<keyword evidence="5" id="KW-0498">Mitosis</keyword>
<evidence type="ECO:0000256" key="9">
    <source>
        <dbReference type="ARBA" id="ARBA00023328"/>
    </source>
</evidence>